<dbReference type="Gene3D" id="3.20.20.140">
    <property type="entry name" value="Metal-dependent hydrolases"/>
    <property type="match status" value="1"/>
</dbReference>
<evidence type="ECO:0000256" key="2">
    <source>
        <dbReference type="SAM" id="MobiDB-lite"/>
    </source>
</evidence>
<dbReference type="InterPro" id="IPR032465">
    <property type="entry name" value="ACMSD"/>
</dbReference>
<keyword evidence="4" id="KW-0378">Hydrolase</keyword>
<dbReference type="GO" id="GO:0016787">
    <property type="term" value="F:hydrolase activity"/>
    <property type="evidence" value="ECO:0007669"/>
    <property type="project" value="UniProtKB-KW"/>
</dbReference>
<gene>
    <name evidence="4" type="ordered locus">MAV_1932</name>
</gene>
<evidence type="ECO:0000259" key="3">
    <source>
        <dbReference type="Pfam" id="PF04909"/>
    </source>
</evidence>
<protein>
    <submittedName>
        <fullName evidence="4">Amidohydrolase family protein</fullName>
    </submittedName>
</protein>
<dbReference type="RefSeq" id="WP_011724462.1">
    <property type="nucleotide sequence ID" value="NC_008595.1"/>
</dbReference>
<dbReference type="Pfam" id="PF04909">
    <property type="entry name" value="Amidohydro_2"/>
    <property type="match status" value="1"/>
</dbReference>
<name>A0A0H3A1A3_MYCA1</name>
<sequence>MGEVQNRVLIFSADGHVGAKRMADYLPYFDPDVRDIVKDLLAEEEQAYRRMLAPDFSSGPPEEPAPELDPRWAPAFPDRFGGWDIGVRMEQLDREGVAGEMLVPGHQFSSLPLFSVVNKPFEANLRDAGMRAYQRWLADFMSGGDGRLYGMADPGSCHDIDASVRELHWARENGFVSVGVPGIIEDPTLPSIDSDHYEPFWKACVDLDLTLAVHAGWGFPQGRYQEFISAFVATHLGGAEASQMMAAQQRLDEEAREALQKEFAESPASPFRLDYGPRRLLWQLMIGGIFDRYPQLRFVLTEVRSDWLPVTLQILDSWYEQRETSLKMRPSEYWERHCFATPSSIHKVEVDARDEIGVDRLMLGIDYPHPEGMWPDTWNWIKVAFAGVPENEARMILGENALRAFPVDGNHLRAIADRIGPDPSILLSGGDAVPTEHVEHYHRRGGFLRPTERVDQDAILRFADEDLQITR</sequence>
<dbReference type="GO" id="GO:0005737">
    <property type="term" value="C:cytoplasm"/>
    <property type="evidence" value="ECO:0007669"/>
    <property type="project" value="TreeGrafter"/>
</dbReference>
<feature type="domain" description="Amidohydrolase-related" evidence="3">
    <location>
        <begin position="120"/>
        <end position="406"/>
    </location>
</feature>
<dbReference type="KEGG" id="mav:MAV_1932"/>
<dbReference type="PANTHER" id="PTHR21240">
    <property type="entry name" value="2-AMINO-3-CARBOXYLMUCONATE-6-SEMIALDEHYDE DECARBOXYLASE"/>
    <property type="match status" value="1"/>
</dbReference>
<evidence type="ECO:0000313" key="5">
    <source>
        <dbReference type="Proteomes" id="UP000001574"/>
    </source>
</evidence>
<dbReference type="GO" id="GO:0019748">
    <property type="term" value="P:secondary metabolic process"/>
    <property type="evidence" value="ECO:0007669"/>
    <property type="project" value="TreeGrafter"/>
</dbReference>
<dbReference type="EMBL" id="CP000479">
    <property type="protein sequence ID" value="ABK68849.1"/>
    <property type="molecule type" value="Genomic_DNA"/>
</dbReference>
<reference evidence="4 5" key="1">
    <citation type="submission" date="2006-10" db="EMBL/GenBank/DDBJ databases">
        <authorList>
            <person name="Fleischmann R.D."/>
            <person name="Dodson R.J."/>
            <person name="Haft D.H."/>
            <person name="Merkel J.S."/>
            <person name="Nelson W.C."/>
            <person name="Fraser C.M."/>
        </authorList>
    </citation>
    <scope>NUCLEOTIDE SEQUENCE [LARGE SCALE GENOMIC DNA]</scope>
    <source>
        <strain evidence="4 5">104</strain>
    </source>
</reference>
<feature type="region of interest" description="Disordered" evidence="2">
    <location>
        <begin position="52"/>
        <end position="71"/>
    </location>
</feature>
<dbReference type="SUPFAM" id="SSF51556">
    <property type="entry name" value="Metallo-dependent hydrolases"/>
    <property type="match status" value="1"/>
</dbReference>
<dbReference type="AlphaFoldDB" id="A0A0H3A1A3"/>
<dbReference type="HOGENOM" id="CLU_039329_0_0_11"/>
<dbReference type="PANTHER" id="PTHR21240:SF28">
    <property type="entry name" value="ISO-OROTATE DECARBOXYLASE (EUROFUNG)"/>
    <property type="match status" value="1"/>
</dbReference>
<dbReference type="InterPro" id="IPR006680">
    <property type="entry name" value="Amidohydro-rel"/>
</dbReference>
<evidence type="ECO:0000256" key="1">
    <source>
        <dbReference type="ARBA" id="ARBA00023239"/>
    </source>
</evidence>
<dbReference type="InterPro" id="IPR032466">
    <property type="entry name" value="Metal_Hydrolase"/>
</dbReference>
<accession>A0A0H3A1A3</accession>
<dbReference type="GO" id="GO:0016831">
    <property type="term" value="F:carboxy-lyase activity"/>
    <property type="evidence" value="ECO:0007669"/>
    <property type="project" value="InterPro"/>
</dbReference>
<dbReference type="Proteomes" id="UP000001574">
    <property type="component" value="Chromosome"/>
</dbReference>
<organism evidence="4 5">
    <name type="scientific">Mycobacterium avium (strain 104)</name>
    <dbReference type="NCBI Taxonomy" id="243243"/>
    <lineage>
        <taxon>Bacteria</taxon>
        <taxon>Bacillati</taxon>
        <taxon>Actinomycetota</taxon>
        <taxon>Actinomycetes</taxon>
        <taxon>Mycobacteriales</taxon>
        <taxon>Mycobacteriaceae</taxon>
        <taxon>Mycobacterium</taxon>
        <taxon>Mycobacterium avium complex (MAC)</taxon>
    </lineage>
</organism>
<keyword evidence="1" id="KW-0456">Lyase</keyword>
<proteinExistence type="predicted"/>
<evidence type="ECO:0000313" key="4">
    <source>
        <dbReference type="EMBL" id="ABK68849.1"/>
    </source>
</evidence>